<evidence type="ECO:0000313" key="1">
    <source>
        <dbReference type="EMBL" id="SMR94257.1"/>
    </source>
</evidence>
<name>A0ABY1S9M0_CALBS</name>
<dbReference type="Proteomes" id="UP000196803">
    <property type="component" value="Unassembled WGS sequence"/>
</dbReference>
<keyword evidence="2" id="KW-1185">Reference proteome</keyword>
<reference evidence="1 2" key="1">
    <citation type="submission" date="2017-05" db="EMBL/GenBank/DDBJ databases">
        <authorList>
            <person name="Varghese N."/>
            <person name="Submissions S."/>
        </authorList>
    </citation>
    <scope>NUCLEOTIDE SEQUENCE [LARGE SCALE GENOMIC DNA]</scope>
    <source>
        <strain evidence="1 2">MACB1020</strain>
    </source>
</reference>
<dbReference type="GeneID" id="31772457"/>
<protein>
    <submittedName>
        <fullName evidence="1">Uncharacterized protein</fullName>
    </submittedName>
</protein>
<dbReference type="NCBIfam" id="NF000539">
    <property type="entry name" value="plantaricin"/>
    <property type="match status" value="1"/>
</dbReference>
<accession>A0ABY1S9M0</accession>
<dbReference type="RefSeq" id="WP_015907611.1">
    <property type="nucleotide sequence ID" value="NZ_FUZJ01000001.1"/>
</dbReference>
<dbReference type="EMBL" id="FXXC01000001">
    <property type="protein sequence ID" value="SMR94257.1"/>
    <property type="molecule type" value="Genomic_DNA"/>
</dbReference>
<proteinExistence type="predicted"/>
<sequence length="95" mass="10328">MKESTIIKNPVLRNKVNAKIYNPAGDIVKEIQEQNLPEQAGGGTPTVVVGVISAVTAVTNLAFSIDQAITKYYACSLVYTYSAECRSDGRSCRMR</sequence>
<comment type="caution">
    <text evidence="1">The sequence shown here is derived from an EMBL/GenBank/DDBJ whole genome shotgun (WGS) entry which is preliminary data.</text>
</comment>
<gene>
    <name evidence="1" type="ORF">SAMN05216240_1988</name>
</gene>
<evidence type="ECO:0000313" key="2">
    <source>
        <dbReference type="Proteomes" id="UP000196803"/>
    </source>
</evidence>
<organism evidence="1 2">
    <name type="scientific">Caldicellulosiruptor bescii</name>
    <name type="common">Anaerocellum thermophilum</name>
    <dbReference type="NCBI Taxonomy" id="31899"/>
    <lineage>
        <taxon>Bacteria</taxon>
        <taxon>Bacillati</taxon>
        <taxon>Bacillota</taxon>
        <taxon>Bacillota incertae sedis</taxon>
        <taxon>Caldicellulosiruptorales</taxon>
        <taxon>Caldicellulosiruptoraceae</taxon>
        <taxon>Caldicellulosiruptor</taxon>
    </lineage>
</organism>